<evidence type="ECO:0000313" key="2">
    <source>
        <dbReference type="EMBL" id="KPJ13779.1"/>
    </source>
</evidence>
<name>A0A194R8F1_PAPMA</name>
<evidence type="ECO:0000313" key="3">
    <source>
        <dbReference type="Proteomes" id="UP000053240"/>
    </source>
</evidence>
<protein>
    <submittedName>
        <fullName evidence="2">Uncharacterized protein</fullName>
    </submittedName>
</protein>
<dbReference type="InParanoid" id="A0A194R8F1"/>
<feature type="region of interest" description="Disordered" evidence="1">
    <location>
        <begin position="1"/>
        <end position="40"/>
    </location>
</feature>
<accession>A0A194R8F1</accession>
<gene>
    <name evidence="2" type="ORF">RR48_10963</name>
</gene>
<organism evidence="2 3">
    <name type="scientific">Papilio machaon</name>
    <name type="common">Old World swallowtail butterfly</name>
    <dbReference type="NCBI Taxonomy" id="76193"/>
    <lineage>
        <taxon>Eukaryota</taxon>
        <taxon>Metazoa</taxon>
        <taxon>Ecdysozoa</taxon>
        <taxon>Arthropoda</taxon>
        <taxon>Hexapoda</taxon>
        <taxon>Insecta</taxon>
        <taxon>Pterygota</taxon>
        <taxon>Neoptera</taxon>
        <taxon>Endopterygota</taxon>
        <taxon>Lepidoptera</taxon>
        <taxon>Glossata</taxon>
        <taxon>Ditrysia</taxon>
        <taxon>Papilionoidea</taxon>
        <taxon>Papilionidae</taxon>
        <taxon>Papilioninae</taxon>
        <taxon>Papilio</taxon>
    </lineage>
</organism>
<feature type="compositionally biased region" description="Polar residues" evidence="1">
    <location>
        <begin position="21"/>
        <end position="40"/>
    </location>
</feature>
<keyword evidence="3" id="KW-1185">Reference proteome</keyword>
<dbReference type="AlphaFoldDB" id="A0A194R8F1"/>
<reference evidence="2 3" key="1">
    <citation type="journal article" date="2015" name="Nat. Commun.">
        <title>Outbred genome sequencing and CRISPR/Cas9 gene editing in butterflies.</title>
        <authorList>
            <person name="Li X."/>
            <person name="Fan D."/>
            <person name="Zhang W."/>
            <person name="Liu G."/>
            <person name="Zhang L."/>
            <person name="Zhao L."/>
            <person name="Fang X."/>
            <person name="Chen L."/>
            <person name="Dong Y."/>
            <person name="Chen Y."/>
            <person name="Ding Y."/>
            <person name="Zhao R."/>
            <person name="Feng M."/>
            <person name="Zhu Y."/>
            <person name="Feng Y."/>
            <person name="Jiang X."/>
            <person name="Zhu D."/>
            <person name="Xiang H."/>
            <person name="Feng X."/>
            <person name="Li S."/>
            <person name="Wang J."/>
            <person name="Zhang G."/>
            <person name="Kronforst M.R."/>
            <person name="Wang W."/>
        </authorList>
    </citation>
    <scope>NUCLEOTIDE SEQUENCE [LARGE SCALE GENOMIC DNA]</scope>
    <source>
        <strain evidence="2">Ya'a_city_454_Pm</strain>
        <tissue evidence="2">Whole body</tissue>
    </source>
</reference>
<sequence>MSRKRSRLGDENMISQAGDMESTSVRNGSDHSFSSANNQPDIPQKRVFLLVDKRKILGQLSLSGLDDPHLKAMSHVISAEKNSPSYSCEHQIMITSYVSSNLNHLPLGNK</sequence>
<dbReference type="EMBL" id="KQ460615">
    <property type="protein sequence ID" value="KPJ13779.1"/>
    <property type="molecule type" value="Genomic_DNA"/>
</dbReference>
<evidence type="ECO:0000256" key="1">
    <source>
        <dbReference type="SAM" id="MobiDB-lite"/>
    </source>
</evidence>
<proteinExistence type="predicted"/>
<dbReference type="Proteomes" id="UP000053240">
    <property type="component" value="Unassembled WGS sequence"/>
</dbReference>